<feature type="transmembrane region" description="Helical" evidence="6">
    <location>
        <begin position="298"/>
        <end position="318"/>
    </location>
</feature>
<organism evidence="8 9">
    <name type="scientific">Candidatus Beckwithbacteria bacterium CG2_30_44_31</name>
    <dbReference type="NCBI Taxonomy" id="1805035"/>
    <lineage>
        <taxon>Bacteria</taxon>
        <taxon>Candidatus Beckwithiibacteriota</taxon>
    </lineage>
</organism>
<dbReference type="NCBIfam" id="TIGR00360">
    <property type="entry name" value="ComEC_N-term"/>
    <property type="match status" value="1"/>
</dbReference>
<gene>
    <name evidence="8" type="ORF">AUK18_02770</name>
</gene>
<keyword evidence="3 6" id="KW-0812">Transmembrane</keyword>
<protein>
    <recommendedName>
        <fullName evidence="7">ComEC/Rec2-related protein domain-containing protein</fullName>
    </recommendedName>
</protein>
<dbReference type="EMBL" id="MNXQ01000051">
    <property type="protein sequence ID" value="OIP03003.1"/>
    <property type="molecule type" value="Genomic_DNA"/>
</dbReference>
<dbReference type="InterPro" id="IPR004477">
    <property type="entry name" value="ComEC_N"/>
</dbReference>
<feature type="domain" description="ComEC/Rec2-related protein" evidence="7">
    <location>
        <begin position="140"/>
        <end position="343"/>
    </location>
</feature>
<comment type="subcellular location">
    <subcellularLocation>
        <location evidence="1">Cell membrane</location>
        <topology evidence="1">Multi-pass membrane protein</topology>
    </subcellularLocation>
</comment>
<evidence type="ECO:0000313" key="8">
    <source>
        <dbReference type="EMBL" id="OIP03003.1"/>
    </source>
</evidence>
<keyword evidence="2" id="KW-1003">Cell membrane</keyword>
<evidence type="ECO:0000256" key="2">
    <source>
        <dbReference type="ARBA" id="ARBA00022475"/>
    </source>
</evidence>
<feature type="transmembrane region" description="Helical" evidence="6">
    <location>
        <begin position="259"/>
        <end position="277"/>
    </location>
</feature>
<name>A0A1J5AVV9_9BACT</name>
<evidence type="ECO:0000259" key="7">
    <source>
        <dbReference type="Pfam" id="PF03772"/>
    </source>
</evidence>
<proteinExistence type="predicted"/>
<accession>A0A1J5AVV9</accession>
<dbReference type="PANTHER" id="PTHR30619">
    <property type="entry name" value="DNA INTERNALIZATION/COMPETENCE PROTEIN COMEC/REC2"/>
    <property type="match status" value="1"/>
</dbReference>
<dbReference type="Proteomes" id="UP000183605">
    <property type="component" value="Unassembled WGS sequence"/>
</dbReference>
<dbReference type="GO" id="GO:0005886">
    <property type="term" value="C:plasma membrane"/>
    <property type="evidence" value="ECO:0007669"/>
    <property type="project" value="UniProtKB-SubCell"/>
</dbReference>
<keyword evidence="4 6" id="KW-1133">Transmembrane helix</keyword>
<dbReference type="Pfam" id="PF03772">
    <property type="entry name" value="Competence"/>
    <property type="match status" value="1"/>
</dbReference>
<keyword evidence="5 6" id="KW-0472">Membrane</keyword>
<evidence type="ECO:0000256" key="4">
    <source>
        <dbReference type="ARBA" id="ARBA00022989"/>
    </source>
</evidence>
<feature type="transmembrane region" description="Helical" evidence="6">
    <location>
        <begin position="236"/>
        <end position="253"/>
    </location>
</feature>
<evidence type="ECO:0000256" key="6">
    <source>
        <dbReference type="SAM" id="Phobius"/>
    </source>
</evidence>
<dbReference type="AlphaFoldDB" id="A0A1J5AVV9"/>
<feature type="transmembrane region" description="Helical" evidence="6">
    <location>
        <begin position="191"/>
        <end position="206"/>
    </location>
</feature>
<evidence type="ECO:0000256" key="1">
    <source>
        <dbReference type="ARBA" id="ARBA00004651"/>
    </source>
</evidence>
<evidence type="ECO:0000256" key="3">
    <source>
        <dbReference type="ARBA" id="ARBA00022692"/>
    </source>
</evidence>
<evidence type="ECO:0000313" key="9">
    <source>
        <dbReference type="Proteomes" id="UP000183605"/>
    </source>
</evidence>
<feature type="transmembrane region" description="Helical" evidence="6">
    <location>
        <begin position="162"/>
        <end position="184"/>
    </location>
</feature>
<dbReference type="InterPro" id="IPR052159">
    <property type="entry name" value="Competence_DNA_uptake"/>
</dbReference>
<dbReference type="PANTHER" id="PTHR30619:SF7">
    <property type="entry name" value="BETA-LACTAMASE DOMAIN PROTEIN"/>
    <property type="match status" value="1"/>
</dbReference>
<comment type="caution">
    <text evidence="8">The sequence shown here is derived from an EMBL/GenBank/DDBJ whole genome shotgun (WGS) entry which is preliminary data.</text>
</comment>
<feature type="transmembrane region" description="Helical" evidence="6">
    <location>
        <begin position="324"/>
        <end position="347"/>
    </location>
</feature>
<evidence type="ECO:0000256" key="5">
    <source>
        <dbReference type="ARBA" id="ARBA00023136"/>
    </source>
</evidence>
<reference evidence="8 9" key="1">
    <citation type="journal article" date="2016" name="Environ. Microbiol.">
        <title>Genomic resolution of a cold subsurface aquifer community provides metabolic insights for novel microbes adapted to high CO concentrations.</title>
        <authorList>
            <person name="Probst A.J."/>
            <person name="Castelle C.J."/>
            <person name="Singh A."/>
            <person name="Brown C.T."/>
            <person name="Anantharaman K."/>
            <person name="Sharon I."/>
            <person name="Hug L.A."/>
            <person name="Burstein D."/>
            <person name="Emerson J.B."/>
            <person name="Thomas B.C."/>
            <person name="Banfield J.F."/>
        </authorList>
    </citation>
    <scope>NUCLEOTIDE SEQUENCE [LARGE SCALE GENOMIC DNA]</scope>
    <source>
        <strain evidence="8">CG2_30_44_31</strain>
    </source>
</reference>
<sequence>MRVLIVILIWLSLVGYRFFHQFQVGQNLGHWENEEILIKGRISSEPLLQGNSQKFKVSRFDIVTQAYPKYEYGQKVVIVGRLQRRLINKWYSQFRLMYPDIRLVEANNQKTISLSRLRQGIEERFNQVLPEPEASLLAGIVLGSKRGLPEDFYQALQKTGTLHIVVASGYNVTIIIATIVAYLAGLIKRQWAILIGLATVGIYTIMAGAEPAIVRAAIMGSLGFGGQIIGRKTEGLRLLIAAIMIMVLVNPSIIMDVGFQLSVAATFGLIFLSPRLEPILGRVWLIGKDLTETTSAQIMVWPIIVLYFGQMSAFSILVNSLILWLVPIIMALGFFLALTGNQAVGWLTYVPLTIMVRVIEGFGRI</sequence>